<dbReference type="AlphaFoldDB" id="A0A5B6UUV2"/>
<organism evidence="1 2">
    <name type="scientific">Gossypium australe</name>
    <dbReference type="NCBI Taxonomy" id="47621"/>
    <lineage>
        <taxon>Eukaryota</taxon>
        <taxon>Viridiplantae</taxon>
        <taxon>Streptophyta</taxon>
        <taxon>Embryophyta</taxon>
        <taxon>Tracheophyta</taxon>
        <taxon>Spermatophyta</taxon>
        <taxon>Magnoliopsida</taxon>
        <taxon>eudicotyledons</taxon>
        <taxon>Gunneridae</taxon>
        <taxon>Pentapetalae</taxon>
        <taxon>rosids</taxon>
        <taxon>malvids</taxon>
        <taxon>Malvales</taxon>
        <taxon>Malvaceae</taxon>
        <taxon>Malvoideae</taxon>
        <taxon>Gossypium</taxon>
    </lineage>
</organism>
<reference evidence="2" key="1">
    <citation type="journal article" date="2019" name="Plant Biotechnol. J.">
        <title>Genome sequencing of the Australian wild diploid species Gossypium australe highlights disease resistance and delayed gland morphogenesis.</title>
        <authorList>
            <person name="Cai Y."/>
            <person name="Cai X."/>
            <person name="Wang Q."/>
            <person name="Wang P."/>
            <person name="Zhang Y."/>
            <person name="Cai C."/>
            <person name="Xu Y."/>
            <person name="Wang K."/>
            <person name="Zhou Z."/>
            <person name="Wang C."/>
            <person name="Geng S."/>
            <person name="Li B."/>
            <person name="Dong Q."/>
            <person name="Hou Y."/>
            <person name="Wang H."/>
            <person name="Ai P."/>
            <person name="Liu Z."/>
            <person name="Yi F."/>
            <person name="Sun M."/>
            <person name="An G."/>
            <person name="Cheng J."/>
            <person name="Zhang Y."/>
            <person name="Shi Q."/>
            <person name="Xie Y."/>
            <person name="Shi X."/>
            <person name="Chang Y."/>
            <person name="Huang F."/>
            <person name="Chen Y."/>
            <person name="Hong S."/>
            <person name="Mi L."/>
            <person name="Sun Q."/>
            <person name="Zhang L."/>
            <person name="Zhou B."/>
            <person name="Peng R."/>
            <person name="Zhang X."/>
            <person name="Liu F."/>
        </authorList>
    </citation>
    <scope>NUCLEOTIDE SEQUENCE [LARGE SCALE GENOMIC DNA]</scope>
    <source>
        <strain evidence="2">cv. PA1801</strain>
    </source>
</reference>
<comment type="caution">
    <text evidence="1">The sequence shown here is derived from an EMBL/GenBank/DDBJ whole genome shotgun (WGS) entry which is preliminary data.</text>
</comment>
<dbReference type="Proteomes" id="UP000325315">
    <property type="component" value="Unassembled WGS sequence"/>
</dbReference>
<evidence type="ECO:0000313" key="2">
    <source>
        <dbReference type="Proteomes" id="UP000325315"/>
    </source>
</evidence>
<evidence type="ECO:0000313" key="1">
    <source>
        <dbReference type="EMBL" id="KAA3461911.1"/>
    </source>
</evidence>
<sequence length="167" mass="18636">MANKVRLLGKKEQSNELYQSIAASGENSTLVNRSKVGNRRSGVKKDYPPEKGTVATASCSEGKGTAAIASCLGPKLITDVIYVPDIDQNSDIDQNLLSVGKFIEKGFKVIFMEKKCVIEDVTGQKMFEIKMAERIFSLNPMQKEQSAFLTKESISMVWHKRLGHYHY</sequence>
<dbReference type="OrthoDB" id="2015125at2759"/>
<dbReference type="EMBL" id="SMMG02000009">
    <property type="protein sequence ID" value="KAA3461911.1"/>
    <property type="molecule type" value="Genomic_DNA"/>
</dbReference>
<protein>
    <submittedName>
        <fullName evidence="1">Retrovirus-related Pol polyprotein from transposon TNT 1-94</fullName>
    </submittedName>
</protein>
<keyword evidence="2" id="KW-1185">Reference proteome</keyword>
<proteinExistence type="predicted"/>
<accession>A0A5B6UUV2</accession>
<gene>
    <name evidence="1" type="ORF">EPI10_028445</name>
</gene>
<name>A0A5B6UUV2_9ROSI</name>